<evidence type="ECO:0000313" key="1">
    <source>
        <dbReference type="EMBL" id="KAJ9104195.1"/>
    </source>
</evidence>
<dbReference type="Proteomes" id="UP001230649">
    <property type="component" value="Unassembled WGS sequence"/>
</dbReference>
<name>A0ACC2VYM2_9TREE</name>
<evidence type="ECO:0000313" key="2">
    <source>
        <dbReference type="Proteomes" id="UP001230649"/>
    </source>
</evidence>
<organism evidence="1 2">
    <name type="scientific">Naganishia adeliensis</name>
    <dbReference type="NCBI Taxonomy" id="92952"/>
    <lineage>
        <taxon>Eukaryota</taxon>
        <taxon>Fungi</taxon>
        <taxon>Dikarya</taxon>
        <taxon>Basidiomycota</taxon>
        <taxon>Agaricomycotina</taxon>
        <taxon>Tremellomycetes</taxon>
        <taxon>Filobasidiales</taxon>
        <taxon>Filobasidiaceae</taxon>
        <taxon>Naganishia</taxon>
    </lineage>
</organism>
<gene>
    <name evidence="1" type="ORF">QFC20_004633</name>
</gene>
<reference evidence="1" key="1">
    <citation type="submission" date="2023-04" db="EMBL/GenBank/DDBJ databases">
        <title>Draft Genome sequencing of Naganishia species isolated from polar environments using Oxford Nanopore Technology.</title>
        <authorList>
            <person name="Leo P."/>
            <person name="Venkateswaran K."/>
        </authorList>
    </citation>
    <scope>NUCLEOTIDE SEQUENCE</scope>
    <source>
        <strain evidence="1">MNA-CCFEE 5262</strain>
    </source>
</reference>
<dbReference type="EMBL" id="JASBWS010000055">
    <property type="protein sequence ID" value="KAJ9104195.1"/>
    <property type="molecule type" value="Genomic_DNA"/>
</dbReference>
<comment type="caution">
    <text evidence="1">The sequence shown here is derived from an EMBL/GenBank/DDBJ whole genome shotgun (WGS) entry which is preliminary data.</text>
</comment>
<protein>
    <submittedName>
        <fullName evidence="1">Uncharacterized protein</fullName>
    </submittedName>
</protein>
<proteinExistence type="predicted"/>
<accession>A0ACC2VYM2</accession>
<sequence>MADDDEPETPAEVAAVKVQTKALEDNDALLMKSETHLTLFPEAETEESVMLSPTAFQEQEEWRTRRGEDEQLLDDLPEETRRETLRIVGAVEDDDEDEEDDEELKEVGEEDDDAGPLSWTEQEQSTRLNVSRYINERRRKGAISTDKHCSKQIETFTELALAERKIQDDLVDQHFISEFLMYSSKRPKMTTRGIPIPGTRVGSQQLRKLFFGCLRYRKAQVASDPKYDRALDQSRPPVNDTLTKFLRMLMFQATDDLRMQVPYG</sequence>
<keyword evidence="2" id="KW-1185">Reference proteome</keyword>